<gene>
    <name evidence="7" type="ORF">GCM10010196_23610</name>
</gene>
<dbReference type="Pfam" id="PF00294">
    <property type="entry name" value="PfkB"/>
    <property type="match status" value="1"/>
</dbReference>
<evidence type="ECO:0000313" key="8">
    <source>
        <dbReference type="Proteomes" id="UP000610303"/>
    </source>
</evidence>
<protein>
    <submittedName>
        <fullName evidence="7">Ribokinase</fullName>
    </submittedName>
</protein>
<dbReference type="PROSITE" id="PS00584">
    <property type="entry name" value="PFKB_KINASES_2"/>
    <property type="match status" value="1"/>
</dbReference>
<name>A0A918CLE0_AGRME</name>
<dbReference type="PANTHER" id="PTHR43085">
    <property type="entry name" value="HEXOKINASE FAMILY MEMBER"/>
    <property type="match status" value="1"/>
</dbReference>
<organism evidence="7 8">
    <name type="scientific">Agromyces mediolanus</name>
    <name type="common">Corynebacterium mediolanum</name>
    <dbReference type="NCBI Taxonomy" id="41986"/>
    <lineage>
        <taxon>Bacteria</taxon>
        <taxon>Bacillati</taxon>
        <taxon>Actinomycetota</taxon>
        <taxon>Actinomycetes</taxon>
        <taxon>Micrococcales</taxon>
        <taxon>Microbacteriaceae</taxon>
        <taxon>Agromyces</taxon>
    </lineage>
</organism>
<proteinExistence type="inferred from homology"/>
<dbReference type="Gene3D" id="3.40.1190.20">
    <property type="match status" value="1"/>
</dbReference>
<dbReference type="GO" id="GO:0005524">
    <property type="term" value="F:ATP binding"/>
    <property type="evidence" value="ECO:0007669"/>
    <property type="project" value="UniProtKB-KW"/>
</dbReference>
<evidence type="ECO:0000256" key="3">
    <source>
        <dbReference type="ARBA" id="ARBA00022741"/>
    </source>
</evidence>
<evidence type="ECO:0000256" key="5">
    <source>
        <dbReference type="ARBA" id="ARBA00022840"/>
    </source>
</evidence>
<keyword evidence="4" id="KW-0418">Kinase</keyword>
<dbReference type="Proteomes" id="UP000610303">
    <property type="component" value="Unassembled WGS sequence"/>
</dbReference>
<comment type="similarity">
    <text evidence="1">Belongs to the carbohydrate kinase PfkB family.</text>
</comment>
<dbReference type="AlphaFoldDB" id="A0A918CLE0"/>
<dbReference type="PANTHER" id="PTHR43085:SF1">
    <property type="entry name" value="PSEUDOURIDINE KINASE-RELATED"/>
    <property type="match status" value="1"/>
</dbReference>
<dbReference type="InterPro" id="IPR029056">
    <property type="entry name" value="Ribokinase-like"/>
</dbReference>
<dbReference type="GO" id="GO:0016301">
    <property type="term" value="F:kinase activity"/>
    <property type="evidence" value="ECO:0007669"/>
    <property type="project" value="UniProtKB-KW"/>
</dbReference>
<evidence type="ECO:0000313" key="7">
    <source>
        <dbReference type="EMBL" id="GGR29017.1"/>
    </source>
</evidence>
<evidence type="ECO:0000256" key="4">
    <source>
        <dbReference type="ARBA" id="ARBA00022777"/>
    </source>
</evidence>
<dbReference type="SUPFAM" id="SSF53613">
    <property type="entry name" value="Ribokinase-like"/>
    <property type="match status" value="1"/>
</dbReference>
<accession>A0A918CLE0</accession>
<dbReference type="InterPro" id="IPR011611">
    <property type="entry name" value="PfkB_dom"/>
</dbReference>
<keyword evidence="2" id="KW-0808">Transferase</keyword>
<reference evidence="7" key="2">
    <citation type="submission" date="2020-09" db="EMBL/GenBank/DDBJ databases">
        <authorList>
            <person name="Sun Q."/>
            <person name="Ohkuma M."/>
        </authorList>
    </citation>
    <scope>NUCLEOTIDE SEQUENCE</scope>
    <source>
        <strain evidence="7">JCM 3346</strain>
    </source>
</reference>
<dbReference type="InterPro" id="IPR002173">
    <property type="entry name" value="Carboh/pur_kinase_PfkB_CS"/>
</dbReference>
<evidence type="ECO:0000256" key="1">
    <source>
        <dbReference type="ARBA" id="ARBA00010688"/>
    </source>
</evidence>
<dbReference type="PROSITE" id="PS00583">
    <property type="entry name" value="PFKB_KINASES_1"/>
    <property type="match status" value="1"/>
</dbReference>
<keyword evidence="5" id="KW-0067">ATP-binding</keyword>
<reference evidence="7" key="1">
    <citation type="journal article" date="2014" name="Int. J. Syst. Evol. Microbiol.">
        <title>Complete genome sequence of Corynebacterium casei LMG S-19264T (=DSM 44701T), isolated from a smear-ripened cheese.</title>
        <authorList>
            <consortium name="US DOE Joint Genome Institute (JGI-PGF)"/>
            <person name="Walter F."/>
            <person name="Albersmeier A."/>
            <person name="Kalinowski J."/>
            <person name="Ruckert C."/>
        </authorList>
    </citation>
    <scope>NUCLEOTIDE SEQUENCE</scope>
    <source>
        <strain evidence="7">JCM 3346</strain>
    </source>
</reference>
<evidence type="ECO:0000256" key="2">
    <source>
        <dbReference type="ARBA" id="ARBA00022679"/>
    </source>
</evidence>
<dbReference type="RefSeq" id="WP_189085547.1">
    <property type="nucleotide sequence ID" value="NZ_BMRJ01000002.1"/>
</dbReference>
<evidence type="ECO:0000259" key="6">
    <source>
        <dbReference type="Pfam" id="PF00294"/>
    </source>
</evidence>
<feature type="domain" description="Carbohydrate kinase PfkB" evidence="6">
    <location>
        <begin position="14"/>
        <end position="301"/>
    </location>
</feature>
<sequence length="312" mass="31078">MTAASWPAGARALSIGEALVDVVHDRTGGVAEHPGGSPLNVAVGLARLGATVQLASCLGDDAHGAMVRRHVEASGAALAPGTLGAIPRTSTAQATLAADGGASYEFALEWRPVRPEVAGFDVVHTGSIAAYLEPGATTVLDAVGEAAASALVSFDANVRPTLIGSRDAAVARLGAFARIAQLVKMSDEDAAWLYPERTAELSAAALAAETGAVAVITRGAAGGLLAAGAEVLDFPAFPITTVDTVGAGDSFMAGFLFAVVAEGLAPALRRRAATAGELLPAARFAAACAAITASRAGADLPSRDEVTAFLAG</sequence>
<dbReference type="InterPro" id="IPR050306">
    <property type="entry name" value="PfkB_Carbo_kinase"/>
</dbReference>
<dbReference type="EMBL" id="BMRJ01000002">
    <property type="protein sequence ID" value="GGR29017.1"/>
    <property type="molecule type" value="Genomic_DNA"/>
</dbReference>
<comment type="caution">
    <text evidence="7">The sequence shown here is derived from an EMBL/GenBank/DDBJ whole genome shotgun (WGS) entry which is preliminary data.</text>
</comment>
<keyword evidence="8" id="KW-1185">Reference proteome</keyword>
<keyword evidence="3" id="KW-0547">Nucleotide-binding</keyword>